<evidence type="ECO:0000313" key="5">
    <source>
        <dbReference type="Proteomes" id="UP000290289"/>
    </source>
</evidence>
<dbReference type="InterPro" id="IPR051378">
    <property type="entry name" value="Cell2Cell_Antifungal"/>
</dbReference>
<feature type="transmembrane region" description="Helical" evidence="2">
    <location>
        <begin position="208"/>
        <end position="228"/>
    </location>
</feature>
<organism evidence="4 5">
    <name type="scientific">Malus domestica</name>
    <name type="common">Apple</name>
    <name type="synonym">Pyrus malus</name>
    <dbReference type="NCBI Taxonomy" id="3750"/>
    <lineage>
        <taxon>Eukaryota</taxon>
        <taxon>Viridiplantae</taxon>
        <taxon>Streptophyta</taxon>
        <taxon>Embryophyta</taxon>
        <taxon>Tracheophyta</taxon>
        <taxon>Spermatophyta</taxon>
        <taxon>Magnoliopsida</taxon>
        <taxon>eudicotyledons</taxon>
        <taxon>Gunneridae</taxon>
        <taxon>Pentapetalae</taxon>
        <taxon>rosids</taxon>
        <taxon>fabids</taxon>
        <taxon>Rosales</taxon>
        <taxon>Rosaceae</taxon>
        <taxon>Amygdaloideae</taxon>
        <taxon>Maleae</taxon>
        <taxon>Malus</taxon>
    </lineage>
</organism>
<dbReference type="AlphaFoldDB" id="A0A498IK32"/>
<dbReference type="PANTHER" id="PTHR32080:SF6">
    <property type="entry name" value="PLASMODESMATA-LOCATED PROTEIN 4"/>
    <property type="match status" value="1"/>
</dbReference>
<gene>
    <name evidence="4" type="ORF">DVH24_036846</name>
</gene>
<dbReference type="GO" id="GO:0010497">
    <property type="term" value="P:plasmodesmata-mediated intercellular transport"/>
    <property type="evidence" value="ECO:0007669"/>
    <property type="project" value="TreeGrafter"/>
</dbReference>
<feature type="compositionally biased region" description="Basic and acidic residues" evidence="1">
    <location>
        <begin position="182"/>
        <end position="199"/>
    </location>
</feature>
<evidence type="ECO:0000256" key="2">
    <source>
        <dbReference type="SAM" id="Phobius"/>
    </source>
</evidence>
<keyword evidence="2" id="KW-0812">Transmembrane</keyword>
<accession>A0A498IK32</accession>
<feature type="signal peptide" evidence="3">
    <location>
        <begin position="1"/>
        <end position="20"/>
    </location>
</feature>
<proteinExistence type="predicted"/>
<feature type="chain" id="PRO_5019817736" evidence="3">
    <location>
        <begin position="21"/>
        <end position="244"/>
    </location>
</feature>
<protein>
    <submittedName>
        <fullName evidence="4">Uncharacterized protein</fullName>
    </submittedName>
</protein>
<keyword evidence="3" id="KW-0732">Signal</keyword>
<comment type="caution">
    <text evidence="4">The sequence shown here is derived from an EMBL/GenBank/DDBJ whole genome shotgun (WGS) entry which is preliminary data.</text>
</comment>
<name>A0A498IK32_MALDO</name>
<keyword evidence="5" id="KW-1185">Reference proteome</keyword>
<evidence type="ECO:0000256" key="3">
    <source>
        <dbReference type="SAM" id="SignalP"/>
    </source>
</evidence>
<evidence type="ECO:0000256" key="1">
    <source>
        <dbReference type="SAM" id="MobiDB-lite"/>
    </source>
</evidence>
<sequence>MDSTLLRFASLLLISLTSSANPNSDYNSLVYTKCANRTFATPPTKSQVPRQTLSSLLQQLTSHSSQSKFYRHAEAGLDNNEAGSARVQLHGCYVHYELDGVDSEPFNDRLMHKTYGEDLANGVAAVFEEMRDAAFAALESEVADGGGFCKTGYEAVQVMAQCSGGLGGYLFGGVLSYSYHPDEIPDEHPHDPEKHRDGDGGNGGNESVAIVVGGAAALCFAFIFFLFVKSWSKKEDDRIKSSSG</sequence>
<dbReference type="PANTHER" id="PTHR32080">
    <property type="entry name" value="ANTIFUNGAL PROTEIN GINKBILOBIN-2-LIKE"/>
    <property type="match status" value="1"/>
</dbReference>
<evidence type="ECO:0000313" key="4">
    <source>
        <dbReference type="EMBL" id="RXH82505.1"/>
    </source>
</evidence>
<dbReference type="Proteomes" id="UP000290289">
    <property type="component" value="Chromosome 12"/>
</dbReference>
<feature type="region of interest" description="Disordered" evidence="1">
    <location>
        <begin position="182"/>
        <end position="202"/>
    </location>
</feature>
<keyword evidence="2" id="KW-0472">Membrane</keyword>
<dbReference type="GO" id="GO:0046739">
    <property type="term" value="P:transport of virus in multicellular host"/>
    <property type="evidence" value="ECO:0007669"/>
    <property type="project" value="TreeGrafter"/>
</dbReference>
<dbReference type="EMBL" id="RDQH01000338">
    <property type="protein sequence ID" value="RXH82505.1"/>
    <property type="molecule type" value="Genomic_DNA"/>
</dbReference>
<reference evidence="4 5" key="1">
    <citation type="submission" date="2018-10" db="EMBL/GenBank/DDBJ databases">
        <title>A high-quality apple genome assembly.</title>
        <authorList>
            <person name="Hu J."/>
        </authorList>
    </citation>
    <scope>NUCLEOTIDE SEQUENCE [LARGE SCALE GENOMIC DNA]</scope>
    <source>
        <strain evidence="5">cv. HFTH1</strain>
        <tissue evidence="4">Young leaf</tissue>
    </source>
</reference>
<keyword evidence="2" id="KW-1133">Transmembrane helix</keyword>
<dbReference type="STRING" id="3750.A0A498IK32"/>
<dbReference type="GO" id="GO:0009506">
    <property type="term" value="C:plasmodesma"/>
    <property type="evidence" value="ECO:0007669"/>
    <property type="project" value="TreeGrafter"/>
</dbReference>